<dbReference type="OrthoDB" id="1716625at2759"/>
<feature type="compositionally biased region" description="Pro residues" evidence="1">
    <location>
        <begin position="710"/>
        <end position="723"/>
    </location>
</feature>
<dbReference type="EMBL" id="SOZI01000001">
    <property type="protein sequence ID" value="TNY24813.1"/>
    <property type="molecule type" value="Genomic_DNA"/>
</dbReference>
<dbReference type="PANTHER" id="PTHR12673:SF159">
    <property type="entry name" value="LD03170P"/>
    <property type="match status" value="1"/>
</dbReference>
<dbReference type="SUPFAM" id="SSF48065">
    <property type="entry name" value="DBL homology domain (DH-domain)"/>
    <property type="match status" value="1"/>
</dbReference>
<dbReference type="Proteomes" id="UP000311382">
    <property type="component" value="Unassembled WGS sequence"/>
</dbReference>
<feature type="region of interest" description="Disordered" evidence="1">
    <location>
        <begin position="112"/>
        <end position="196"/>
    </location>
</feature>
<protein>
    <recommendedName>
        <fullName evidence="2">DH domain-containing protein</fullName>
    </recommendedName>
</protein>
<dbReference type="InterPro" id="IPR051092">
    <property type="entry name" value="FYVE_RhoGEF_PH"/>
</dbReference>
<dbReference type="STRING" id="5288.A0A5C5G6N4"/>
<accession>A0A5C5G6N4</accession>
<feature type="compositionally biased region" description="Low complexity" evidence="1">
    <location>
        <begin position="724"/>
        <end position="801"/>
    </location>
</feature>
<feature type="region of interest" description="Disordered" evidence="1">
    <location>
        <begin position="551"/>
        <end position="574"/>
    </location>
</feature>
<evidence type="ECO:0000313" key="3">
    <source>
        <dbReference type="EMBL" id="TNY24813.1"/>
    </source>
</evidence>
<feature type="compositionally biased region" description="Low complexity" evidence="1">
    <location>
        <begin position="998"/>
        <end position="1018"/>
    </location>
</feature>
<organism evidence="3 4">
    <name type="scientific">Rhodotorula diobovata</name>
    <dbReference type="NCBI Taxonomy" id="5288"/>
    <lineage>
        <taxon>Eukaryota</taxon>
        <taxon>Fungi</taxon>
        <taxon>Dikarya</taxon>
        <taxon>Basidiomycota</taxon>
        <taxon>Pucciniomycotina</taxon>
        <taxon>Microbotryomycetes</taxon>
        <taxon>Sporidiobolales</taxon>
        <taxon>Sporidiobolaceae</taxon>
        <taxon>Rhodotorula</taxon>
    </lineage>
</organism>
<feature type="region of interest" description="Disordered" evidence="1">
    <location>
        <begin position="705"/>
        <end position="801"/>
    </location>
</feature>
<gene>
    <name evidence="3" type="ORF">DMC30DRAFT_7312</name>
</gene>
<feature type="domain" description="DH" evidence="2">
    <location>
        <begin position="433"/>
        <end position="632"/>
    </location>
</feature>
<reference evidence="3 4" key="1">
    <citation type="submission" date="2019-03" db="EMBL/GenBank/DDBJ databases">
        <title>Rhodosporidium diobovatum UCD-FST 08-225 genome sequencing, assembly, and annotation.</title>
        <authorList>
            <person name="Fakankun I.U."/>
            <person name="Fristensky B."/>
            <person name="Levin D.B."/>
        </authorList>
    </citation>
    <scope>NUCLEOTIDE SEQUENCE [LARGE SCALE GENOMIC DNA]</scope>
    <source>
        <strain evidence="3 4">UCD-FST 08-225</strain>
    </source>
</reference>
<dbReference type="AlphaFoldDB" id="A0A5C5G6N4"/>
<feature type="compositionally biased region" description="Low complexity" evidence="1">
    <location>
        <begin position="244"/>
        <end position="273"/>
    </location>
</feature>
<dbReference type="SMART" id="SM00325">
    <property type="entry name" value="RhoGEF"/>
    <property type="match status" value="1"/>
</dbReference>
<dbReference type="GO" id="GO:0005737">
    <property type="term" value="C:cytoplasm"/>
    <property type="evidence" value="ECO:0007669"/>
    <property type="project" value="TreeGrafter"/>
</dbReference>
<name>A0A5C5G6N4_9BASI</name>
<dbReference type="GO" id="GO:0005085">
    <property type="term" value="F:guanyl-nucleotide exchange factor activity"/>
    <property type="evidence" value="ECO:0007669"/>
    <property type="project" value="InterPro"/>
</dbReference>
<evidence type="ECO:0000256" key="1">
    <source>
        <dbReference type="SAM" id="MobiDB-lite"/>
    </source>
</evidence>
<dbReference type="CDD" id="cd00160">
    <property type="entry name" value="RhoGEF"/>
    <property type="match status" value="1"/>
</dbReference>
<evidence type="ECO:0000259" key="2">
    <source>
        <dbReference type="PROSITE" id="PS50010"/>
    </source>
</evidence>
<dbReference type="Pfam" id="PF00621">
    <property type="entry name" value="RhoGEF"/>
    <property type="match status" value="1"/>
</dbReference>
<keyword evidence="4" id="KW-1185">Reference proteome</keyword>
<comment type="caution">
    <text evidence="3">The sequence shown here is derived from an EMBL/GenBank/DDBJ whole genome shotgun (WGS) entry which is preliminary data.</text>
</comment>
<sequence>MQDREPLGNQLPSPPSPPTRSSRSPRPPRPPKASTRPRRNTSPRPAVGQAGPATPASGDKACEDALDGLSRLSLVHPTSSAGLSESRTTACEHPLGASLLLHDVDAFAHGVSSAAQEQAHAPPALEGKATLPRAPGRHDVYEHGQGLQIEEDEGLAVEPRYRRAWQSSGPTTIPMPGRPGAPELHSHDSSYSGGLSLASSYSPPARLVSIFNLAEVSESPVEAAYSPPTTPAGHTSLVSPPLGASSPPRMASSLPASLPSSAFSSRASGLSGSTFARMPSSPEGEVVSRPPTAPATLELPRMGRRSSGGLSSTKSARRLSAILTSGFGFGRSRTESSTDALASRQKVPRRPRTSDGLMMHPPPGLSATFADPDQPPSPKPLRSSSPSPTRQLPSLKNPVSLARSSTIGLTWRSTLSPETFQRLALEYGTVEMKRQEVIYELCETERAFVAGLRDIIGLLAAPLRTPDGAWLDMVPPPVSRLFCFLDDIASQHAEVSAALDDACAAQAPVVLCIADAFEPFVDRLAVHQPYLVRLETVSALIDDLVAGRVPHPSSSSSSSRGAMQHLDAQERERERGRDLGRFAEFLWMQSRRPECGGLSLASHLLKPVQRLMKYPLFLRQLCELSPPSHPDHTATHALHHSTGAMILALQEVKAREDAHAALKLLSARMRGLPDGFRLASRARRLEAQGPLRLVHLSERDRTALCDLSHAPPPPPPSRRPVPPGSSSRPISTVSVDSGSSLGSTASSGSPMSSGSLVSGGSDTTSSSTGPSTPGSLLGSSSSPSWSRTTSARAAEAQPAPQRLRIRARESSVQAWVLSDVLILAQGDAPKTLRSVKALEREKAREGAEAIRLLDGLGVSRIVGVRDWSGTTDHEFLVQVDVMPVVGKGQPVSPSSASPTSLFLTLPASTPTGSPQPGSMAALASVGKQQKALSQTWLRALASAREHSEASPRGRGHARSSSSSTMASIAGITMGRGANEESAWWTRRLAAVRREMDGAATAKEAAPARPARIPPRDTAGLGIESIVYQRRTSS</sequence>
<feature type="region of interest" description="Disordered" evidence="1">
    <location>
        <begin position="996"/>
        <end position="1033"/>
    </location>
</feature>
<dbReference type="InterPro" id="IPR000219">
    <property type="entry name" value="DH_dom"/>
</dbReference>
<dbReference type="PANTHER" id="PTHR12673">
    <property type="entry name" value="FACIOGENITAL DYSPLASIA PROTEIN"/>
    <property type="match status" value="1"/>
</dbReference>
<feature type="region of interest" description="Disordered" evidence="1">
    <location>
        <begin position="222"/>
        <end position="314"/>
    </location>
</feature>
<dbReference type="InterPro" id="IPR035899">
    <property type="entry name" value="DBL_dom_sf"/>
</dbReference>
<feature type="region of interest" description="Disordered" evidence="1">
    <location>
        <begin position="1"/>
        <end position="62"/>
    </location>
</feature>
<feature type="region of interest" description="Disordered" evidence="1">
    <location>
        <begin position="328"/>
        <end position="399"/>
    </location>
</feature>
<dbReference type="Gene3D" id="1.20.900.10">
    <property type="entry name" value="Dbl homology (DH) domain"/>
    <property type="match status" value="1"/>
</dbReference>
<proteinExistence type="predicted"/>
<feature type="region of interest" description="Disordered" evidence="1">
    <location>
        <begin position="942"/>
        <end position="965"/>
    </location>
</feature>
<feature type="compositionally biased region" description="Low complexity" evidence="1">
    <location>
        <begin position="380"/>
        <end position="394"/>
    </location>
</feature>
<dbReference type="PROSITE" id="PS50010">
    <property type="entry name" value="DH_2"/>
    <property type="match status" value="1"/>
</dbReference>
<evidence type="ECO:0000313" key="4">
    <source>
        <dbReference type="Proteomes" id="UP000311382"/>
    </source>
</evidence>